<sequence length="38" mass="4536">MQGGKRELQIKMPGCIFYPWGKEFLVLKNGKYGNFFFY</sequence>
<dbReference type="EMBL" id="CACRUK010000028">
    <property type="protein sequence ID" value="VYU34846.1"/>
    <property type="molecule type" value="Genomic_DNA"/>
</dbReference>
<reference evidence="1" key="1">
    <citation type="submission" date="2019-11" db="EMBL/GenBank/DDBJ databases">
        <authorList>
            <person name="Feng L."/>
        </authorList>
    </citation>
    <scope>NUCLEOTIDE SEQUENCE</scope>
    <source>
        <strain evidence="1">RgnavusLFYP19</strain>
    </source>
</reference>
<protein>
    <submittedName>
        <fullName evidence="1">Uncharacterized protein</fullName>
    </submittedName>
</protein>
<organism evidence="1">
    <name type="scientific">Mediterraneibacter gnavus</name>
    <name type="common">Ruminococcus gnavus</name>
    <dbReference type="NCBI Taxonomy" id="33038"/>
    <lineage>
        <taxon>Bacteria</taxon>
        <taxon>Bacillati</taxon>
        <taxon>Bacillota</taxon>
        <taxon>Clostridia</taxon>
        <taxon>Lachnospirales</taxon>
        <taxon>Lachnospiraceae</taxon>
        <taxon>Mediterraneibacter</taxon>
    </lineage>
</organism>
<evidence type="ECO:0000313" key="1">
    <source>
        <dbReference type="EMBL" id="VYU34846.1"/>
    </source>
</evidence>
<name>A0A6N3DZH3_MEDGN</name>
<dbReference type="AlphaFoldDB" id="A0A6N3DZH3"/>
<accession>A0A6N3DZH3</accession>
<proteinExistence type="predicted"/>
<gene>
    <name evidence="1" type="ORF">RGLFYP19_01965</name>
</gene>